<protein>
    <recommendedName>
        <fullName evidence="10">GPI inositol-deacylase</fullName>
        <ecNumber evidence="10">3.1.-.-</ecNumber>
    </recommendedName>
</protein>
<comment type="caution">
    <text evidence="10">Lacks conserved residue(s) required for the propagation of feature annotation.</text>
</comment>
<dbReference type="PANTHER" id="PTHR15495:SF7">
    <property type="entry name" value="GPI INOSITOL-DEACYLASE"/>
    <property type="match status" value="1"/>
</dbReference>
<dbReference type="GO" id="GO:0015031">
    <property type="term" value="P:protein transport"/>
    <property type="evidence" value="ECO:0007669"/>
    <property type="project" value="UniProtKB-KW"/>
</dbReference>
<evidence type="ECO:0000256" key="10">
    <source>
        <dbReference type="RuleBase" id="RU365011"/>
    </source>
</evidence>
<evidence type="ECO:0000256" key="8">
    <source>
        <dbReference type="ARBA" id="ARBA00022989"/>
    </source>
</evidence>
<organism evidence="12 13">
    <name type="scientific">Volvox reticuliferus</name>
    <dbReference type="NCBI Taxonomy" id="1737510"/>
    <lineage>
        <taxon>Eukaryota</taxon>
        <taxon>Viridiplantae</taxon>
        <taxon>Chlorophyta</taxon>
        <taxon>core chlorophytes</taxon>
        <taxon>Chlorophyceae</taxon>
        <taxon>CS clade</taxon>
        <taxon>Chlamydomonadales</taxon>
        <taxon>Volvocaceae</taxon>
        <taxon>Volvox</taxon>
    </lineage>
</organism>
<comment type="similarity">
    <text evidence="2 10">Belongs to the GPI inositol-deacylase family.</text>
</comment>
<keyword evidence="5 10" id="KW-0378">Hydrolase</keyword>
<dbReference type="InterPro" id="IPR012908">
    <property type="entry name" value="PGAP1-ab_dom-like"/>
</dbReference>
<dbReference type="GO" id="GO:0050185">
    <property type="term" value="F:phosphatidylinositol deacylase activity"/>
    <property type="evidence" value="ECO:0007669"/>
    <property type="project" value="TreeGrafter"/>
</dbReference>
<comment type="function">
    <text evidence="10">Involved in inositol deacylation of GPI-anchored proteins which plays important roles in the quality control and ER-associated degradation of GPI-anchored proteins.</text>
</comment>
<gene>
    <name evidence="12" type="ORF">Vretifemale_9199</name>
</gene>
<evidence type="ECO:0000256" key="3">
    <source>
        <dbReference type="ARBA" id="ARBA00022448"/>
    </source>
</evidence>
<comment type="caution">
    <text evidence="12">The sequence shown here is derived from an EMBL/GenBank/DDBJ whole genome shotgun (WGS) entry which is preliminary data.</text>
</comment>
<keyword evidence="3 10" id="KW-0813">Transport</keyword>
<evidence type="ECO:0000256" key="6">
    <source>
        <dbReference type="ARBA" id="ARBA00022824"/>
    </source>
</evidence>
<reference evidence="12" key="1">
    <citation type="journal article" date="2021" name="Proc. Natl. Acad. Sci. U.S.A.">
        <title>Three genomes in the algal genus Volvox reveal the fate of a haploid sex-determining region after a transition to homothallism.</title>
        <authorList>
            <person name="Yamamoto K."/>
            <person name="Hamaji T."/>
            <person name="Kawai-Toyooka H."/>
            <person name="Matsuzaki R."/>
            <person name="Takahashi F."/>
            <person name="Nishimura Y."/>
            <person name="Kawachi M."/>
            <person name="Noguchi H."/>
            <person name="Minakuchi Y."/>
            <person name="Umen J.G."/>
            <person name="Toyoda A."/>
            <person name="Nozaki H."/>
        </authorList>
    </citation>
    <scope>NUCLEOTIDE SEQUENCE</scope>
    <source>
        <strain evidence="12">NIES-3786</strain>
    </source>
</reference>
<evidence type="ECO:0000256" key="4">
    <source>
        <dbReference type="ARBA" id="ARBA00022692"/>
    </source>
</evidence>
<feature type="non-terminal residue" evidence="12">
    <location>
        <position position="357"/>
    </location>
</feature>
<evidence type="ECO:0000256" key="5">
    <source>
        <dbReference type="ARBA" id="ARBA00022801"/>
    </source>
</evidence>
<evidence type="ECO:0000256" key="7">
    <source>
        <dbReference type="ARBA" id="ARBA00022927"/>
    </source>
</evidence>
<evidence type="ECO:0000259" key="11">
    <source>
        <dbReference type="Pfam" id="PF07819"/>
    </source>
</evidence>
<evidence type="ECO:0000256" key="2">
    <source>
        <dbReference type="ARBA" id="ARBA00006931"/>
    </source>
</evidence>
<dbReference type="OrthoDB" id="348976at2759"/>
<dbReference type="Pfam" id="PF07819">
    <property type="entry name" value="PGAP1"/>
    <property type="match status" value="1"/>
</dbReference>
<keyword evidence="4 10" id="KW-0812">Transmembrane</keyword>
<dbReference type="AlphaFoldDB" id="A0A8J4CCA5"/>
<keyword evidence="9 10" id="KW-0472">Membrane</keyword>
<sequence length="357" mass="38526">MTRLWRGGGMKLAAVLAMTSVILALCGFHIYKLVVESLQPCEMTYMYPSYTVVVIATSTRSSPVQSKKNLSSVTIHRITAAVKELGGTKYRLWRYTGDDPGRRRGSGLVLPVLFIPGNNGSHEMARSLASETTRRFSRLGMQILDPVELVWYMLDLEGELSAFDGRILEAQVKFALAAMKHLAAAHNITIADSGSSNNAIGAQAWDKAPGERRRRLHQHPGLVVVGHSMGGVVAADALARAAEDPELGPSIAALLVTLGAPHARPPVPGDPSLQSFYARAAGRPRPVLPLLSIAGGVADYQVATELTNPEGLTPQGMWRWLALPNLPGGWCPSDHNSLVWCNQLMVRLGQAMVDLAQ</sequence>
<dbReference type="PANTHER" id="PTHR15495">
    <property type="entry name" value="NEGATIVE REGULATOR OF VESICLE FORMATION-RELATED"/>
    <property type="match status" value="1"/>
</dbReference>
<feature type="transmembrane region" description="Helical" evidence="10">
    <location>
        <begin position="12"/>
        <end position="31"/>
    </location>
</feature>
<feature type="domain" description="GPI inositol-deacylase PGAP1-like alpha/beta" evidence="11">
    <location>
        <begin position="111"/>
        <end position="353"/>
    </location>
</feature>
<keyword evidence="6 10" id="KW-0256">Endoplasmic reticulum</keyword>
<dbReference type="SUPFAM" id="SSF53474">
    <property type="entry name" value="alpha/beta-Hydrolases"/>
    <property type="match status" value="1"/>
</dbReference>
<dbReference type="Proteomes" id="UP000747110">
    <property type="component" value="Unassembled WGS sequence"/>
</dbReference>
<dbReference type="EC" id="3.1.-.-" evidence="10"/>
<name>A0A8J4CCA5_9CHLO</name>
<comment type="subcellular location">
    <subcellularLocation>
        <location evidence="1">Endoplasmic reticulum membrane</location>
        <topology evidence="1">Multi-pass membrane protein</topology>
    </subcellularLocation>
</comment>
<proteinExistence type="inferred from homology"/>
<dbReference type="GO" id="GO:0006888">
    <property type="term" value="P:endoplasmic reticulum to Golgi vesicle-mediated transport"/>
    <property type="evidence" value="ECO:0007669"/>
    <property type="project" value="TreeGrafter"/>
</dbReference>
<evidence type="ECO:0000313" key="13">
    <source>
        <dbReference type="Proteomes" id="UP000747110"/>
    </source>
</evidence>
<keyword evidence="7 10" id="KW-0653">Protein transport</keyword>
<dbReference type="InterPro" id="IPR029058">
    <property type="entry name" value="AB_hydrolase_fold"/>
</dbReference>
<dbReference type="EMBL" id="BNCP01000017">
    <property type="protein sequence ID" value="GIL79963.1"/>
    <property type="molecule type" value="Genomic_DNA"/>
</dbReference>
<evidence type="ECO:0000313" key="12">
    <source>
        <dbReference type="EMBL" id="GIL79963.1"/>
    </source>
</evidence>
<keyword evidence="8 10" id="KW-1133">Transmembrane helix</keyword>
<dbReference type="Gene3D" id="3.40.50.1820">
    <property type="entry name" value="alpha/beta hydrolase"/>
    <property type="match status" value="1"/>
</dbReference>
<evidence type="ECO:0000256" key="9">
    <source>
        <dbReference type="ARBA" id="ARBA00023136"/>
    </source>
</evidence>
<keyword evidence="13" id="KW-1185">Reference proteome</keyword>
<dbReference type="InterPro" id="IPR039529">
    <property type="entry name" value="PGAP1/BST1"/>
</dbReference>
<evidence type="ECO:0000256" key="1">
    <source>
        <dbReference type="ARBA" id="ARBA00004477"/>
    </source>
</evidence>
<dbReference type="GO" id="GO:0006505">
    <property type="term" value="P:GPI anchor metabolic process"/>
    <property type="evidence" value="ECO:0007669"/>
    <property type="project" value="TreeGrafter"/>
</dbReference>
<accession>A0A8J4CCA5</accession>
<dbReference type="GO" id="GO:0005789">
    <property type="term" value="C:endoplasmic reticulum membrane"/>
    <property type="evidence" value="ECO:0007669"/>
    <property type="project" value="UniProtKB-SubCell"/>
</dbReference>